<dbReference type="GO" id="GO:0005576">
    <property type="term" value="C:extracellular region"/>
    <property type="evidence" value="ECO:0007669"/>
    <property type="project" value="InterPro"/>
</dbReference>
<dbReference type="OrthoDB" id="337038at2759"/>
<evidence type="ECO:0000256" key="4">
    <source>
        <dbReference type="ARBA" id="ARBA00022821"/>
    </source>
</evidence>
<accession>A0A5A7R3T4</accession>
<dbReference type="Pfam" id="PF00188">
    <property type="entry name" value="CAP"/>
    <property type="match status" value="1"/>
</dbReference>
<evidence type="ECO:0000313" key="10">
    <source>
        <dbReference type="Proteomes" id="UP000325081"/>
    </source>
</evidence>
<evidence type="ECO:0000259" key="8">
    <source>
        <dbReference type="SMART" id="SM00198"/>
    </source>
</evidence>
<evidence type="ECO:0000256" key="6">
    <source>
        <dbReference type="ARBA" id="ARBA00023265"/>
    </source>
</evidence>
<evidence type="ECO:0000256" key="5">
    <source>
        <dbReference type="ARBA" id="ARBA00023157"/>
    </source>
</evidence>
<comment type="function">
    <text evidence="1">Probably involved in the defense reaction of plants against pathogens.</text>
</comment>
<dbReference type="Proteomes" id="UP000325081">
    <property type="component" value="Unassembled WGS sequence"/>
</dbReference>
<dbReference type="InterPro" id="IPR035940">
    <property type="entry name" value="CAP_sf"/>
</dbReference>
<keyword evidence="3 7" id="KW-0732">Signal</keyword>
<feature type="signal peptide" evidence="7">
    <location>
        <begin position="1"/>
        <end position="22"/>
    </location>
</feature>
<evidence type="ECO:0000256" key="1">
    <source>
        <dbReference type="ARBA" id="ARBA00003143"/>
    </source>
</evidence>
<keyword evidence="6" id="KW-0568">Pathogenesis-related protein</keyword>
<dbReference type="InterPro" id="IPR014044">
    <property type="entry name" value="CAP_dom"/>
</dbReference>
<reference evidence="10" key="1">
    <citation type="journal article" date="2019" name="Curr. Biol.">
        <title>Genome Sequence of Striga asiatica Provides Insight into the Evolution of Plant Parasitism.</title>
        <authorList>
            <person name="Yoshida S."/>
            <person name="Kim S."/>
            <person name="Wafula E.K."/>
            <person name="Tanskanen J."/>
            <person name="Kim Y.M."/>
            <person name="Honaas L."/>
            <person name="Yang Z."/>
            <person name="Spallek T."/>
            <person name="Conn C.E."/>
            <person name="Ichihashi Y."/>
            <person name="Cheong K."/>
            <person name="Cui S."/>
            <person name="Der J.P."/>
            <person name="Gundlach H."/>
            <person name="Jiao Y."/>
            <person name="Hori C."/>
            <person name="Ishida J.K."/>
            <person name="Kasahara H."/>
            <person name="Kiba T."/>
            <person name="Kim M.S."/>
            <person name="Koo N."/>
            <person name="Laohavisit A."/>
            <person name="Lee Y.H."/>
            <person name="Lumba S."/>
            <person name="McCourt P."/>
            <person name="Mortimer J.C."/>
            <person name="Mutuku J.M."/>
            <person name="Nomura T."/>
            <person name="Sasaki-Sekimoto Y."/>
            <person name="Seto Y."/>
            <person name="Wang Y."/>
            <person name="Wakatake T."/>
            <person name="Sakakibara H."/>
            <person name="Demura T."/>
            <person name="Yamaguchi S."/>
            <person name="Yoneyama K."/>
            <person name="Manabe R.I."/>
            <person name="Nelson D.C."/>
            <person name="Schulman A.H."/>
            <person name="Timko M.P."/>
            <person name="dePamphilis C.W."/>
            <person name="Choi D."/>
            <person name="Shirasu K."/>
        </authorList>
    </citation>
    <scope>NUCLEOTIDE SEQUENCE [LARGE SCALE GENOMIC DNA]</scope>
    <source>
        <strain evidence="10">cv. UVA1</strain>
    </source>
</reference>
<dbReference type="SUPFAM" id="SSF55797">
    <property type="entry name" value="PR-1-like"/>
    <property type="match status" value="1"/>
</dbReference>
<evidence type="ECO:0000256" key="7">
    <source>
        <dbReference type="SAM" id="SignalP"/>
    </source>
</evidence>
<evidence type="ECO:0000313" key="9">
    <source>
        <dbReference type="EMBL" id="GER52066.1"/>
    </source>
</evidence>
<dbReference type="PANTHER" id="PTHR10334">
    <property type="entry name" value="CYSTEINE-RICH SECRETORY PROTEIN-RELATED"/>
    <property type="match status" value="1"/>
</dbReference>
<keyword evidence="5" id="KW-1015">Disulfide bond</keyword>
<feature type="domain" description="SCP" evidence="8">
    <location>
        <begin position="28"/>
        <end position="161"/>
    </location>
</feature>
<dbReference type="PROSITE" id="PS01010">
    <property type="entry name" value="CRISP_2"/>
    <property type="match status" value="1"/>
</dbReference>
<dbReference type="SMART" id="SM00198">
    <property type="entry name" value="SCP"/>
    <property type="match status" value="1"/>
</dbReference>
<evidence type="ECO:0000256" key="2">
    <source>
        <dbReference type="ARBA" id="ARBA00009923"/>
    </source>
</evidence>
<feature type="chain" id="PRO_5023122712" evidence="7">
    <location>
        <begin position="23"/>
        <end position="165"/>
    </location>
</feature>
<name>A0A5A7R3T4_STRAF</name>
<dbReference type="InterPro" id="IPR002413">
    <property type="entry name" value="V5_allergen-like"/>
</dbReference>
<comment type="similarity">
    <text evidence="2">Belongs to the CRISP family.</text>
</comment>
<sequence length="165" mass="18229">MTIIPCYALILTLLLLPPSATAAYRQQNEIQQFTAVQNAARAALRLRPLVWDPKIARYAARYAGLRRADCALVHSNGPYGENIFWGSGDGWTPAQAAAAWVSERQGYNYRSNSCADGEECGHYTQIVWRATARIGCARAVCYGGKGVFMVCNYDPPGNYIGERPY</sequence>
<dbReference type="InterPro" id="IPR018244">
    <property type="entry name" value="Allrgn_V5/Tpx1_CS"/>
</dbReference>
<dbReference type="InterPro" id="IPR001283">
    <property type="entry name" value="CRISP-related"/>
</dbReference>
<proteinExistence type="inferred from homology"/>
<dbReference type="EMBL" id="BKCP01010070">
    <property type="protein sequence ID" value="GER52066.1"/>
    <property type="molecule type" value="Genomic_DNA"/>
</dbReference>
<dbReference type="PRINTS" id="PR00837">
    <property type="entry name" value="V5TPXLIKE"/>
</dbReference>
<gene>
    <name evidence="9" type="ORF">STAS_29491</name>
</gene>
<dbReference type="PRINTS" id="PR00838">
    <property type="entry name" value="V5ALLERGEN"/>
</dbReference>
<dbReference type="AlphaFoldDB" id="A0A5A7R3T4"/>
<keyword evidence="4" id="KW-0611">Plant defense</keyword>
<protein>
    <submittedName>
        <fullName evidence="9">CAP (Cysteine-rich secretory proteins)</fullName>
    </submittedName>
</protein>
<dbReference type="Gene3D" id="3.40.33.10">
    <property type="entry name" value="CAP"/>
    <property type="match status" value="1"/>
</dbReference>
<dbReference type="CDD" id="cd05381">
    <property type="entry name" value="CAP_PR-1"/>
    <property type="match status" value="1"/>
</dbReference>
<comment type="caution">
    <text evidence="9">The sequence shown here is derived from an EMBL/GenBank/DDBJ whole genome shotgun (WGS) entry which is preliminary data.</text>
</comment>
<keyword evidence="10" id="KW-1185">Reference proteome</keyword>
<dbReference type="FunFam" id="3.40.33.10:FF:000006">
    <property type="entry name" value="Putative pathogenesis-related protein 1"/>
    <property type="match status" value="1"/>
</dbReference>
<dbReference type="PROSITE" id="PS01009">
    <property type="entry name" value="CRISP_1"/>
    <property type="match status" value="1"/>
</dbReference>
<evidence type="ECO:0000256" key="3">
    <source>
        <dbReference type="ARBA" id="ARBA00022729"/>
    </source>
</evidence>
<dbReference type="GO" id="GO:0098542">
    <property type="term" value="P:defense response to other organism"/>
    <property type="evidence" value="ECO:0007669"/>
    <property type="project" value="UniProtKB-ARBA"/>
</dbReference>
<organism evidence="9 10">
    <name type="scientific">Striga asiatica</name>
    <name type="common">Asiatic witchweed</name>
    <name type="synonym">Buchnera asiatica</name>
    <dbReference type="NCBI Taxonomy" id="4170"/>
    <lineage>
        <taxon>Eukaryota</taxon>
        <taxon>Viridiplantae</taxon>
        <taxon>Streptophyta</taxon>
        <taxon>Embryophyta</taxon>
        <taxon>Tracheophyta</taxon>
        <taxon>Spermatophyta</taxon>
        <taxon>Magnoliopsida</taxon>
        <taxon>eudicotyledons</taxon>
        <taxon>Gunneridae</taxon>
        <taxon>Pentapetalae</taxon>
        <taxon>asterids</taxon>
        <taxon>lamiids</taxon>
        <taxon>Lamiales</taxon>
        <taxon>Orobanchaceae</taxon>
        <taxon>Buchnereae</taxon>
        <taxon>Striga</taxon>
    </lineage>
</organism>